<dbReference type="AlphaFoldDB" id="A0A9W9PAH9"/>
<keyword evidence="2" id="KW-1185">Reference proteome</keyword>
<reference evidence="1" key="1">
    <citation type="submission" date="2022-11" db="EMBL/GenBank/DDBJ databases">
        <authorList>
            <person name="Petersen C."/>
        </authorList>
    </citation>
    <scope>NUCLEOTIDE SEQUENCE</scope>
    <source>
        <strain evidence="1">IBT 23319</strain>
    </source>
</reference>
<evidence type="ECO:0000313" key="2">
    <source>
        <dbReference type="Proteomes" id="UP001147733"/>
    </source>
</evidence>
<dbReference type="EMBL" id="JAPQKT010000002">
    <property type="protein sequence ID" value="KAJ5240961.1"/>
    <property type="molecule type" value="Genomic_DNA"/>
</dbReference>
<reference evidence="1" key="2">
    <citation type="journal article" date="2023" name="IMA Fungus">
        <title>Comparative genomic study of the Penicillium genus elucidates a diverse pangenome and 15 lateral gene transfer events.</title>
        <authorList>
            <person name="Petersen C."/>
            <person name="Sorensen T."/>
            <person name="Nielsen M.R."/>
            <person name="Sondergaard T.E."/>
            <person name="Sorensen J.L."/>
            <person name="Fitzpatrick D.A."/>
            <person name="Frisvad J.C."/>
            <person name="Nielsen K.L."/>
        </authorList>
    </citation>
    <scope>NUCLEOTIDE SEQUENCE</scope>
    <source>
        <strain evidence="1">IBT 23319</strain>
    </source>
</reference>
<dbReference type="PANTHER" id="PTHR43712">
    <property type="entry name" value="PUTATIVE (AFU_ORTHOLOGUE AFUA_4G14580)-RELATED"/>
    <property type="match status" value="1"/>
</dbReference>
<dbReference type="PANTHER" id="PTHR43712:SF1">
    <property type="entry name" value="HYPOTHETICAL O-METHYLTRANSFERASE (EUROFUNG)-RELATED"/>
    <property type="match status" value="1"/>
</dbReference>
<protein>
    <submittedName>
        <fullName evidence="1">Sterigmatocystin 8-O-methyltransferase</fullName>
    </submittedName>
</protein>
<organism evidence="1 2">
    <name type="scientific">Penicillium citrinum</name>
    <dbReference type="NCBI Taxonomy" id="5077"/>
    <lineage>
        <taxon>Eukaryota</taxon>
        <taxon>Fungi</taxon>
        <taxon>Dikarya</taxon>
        <taxon>Ascomycota</taxon>
        <taxon>Pezizomycotina</taxon>
        <taxon>Eurotiomycetes</taxon>
        <taxon>Eurotiomycetidae</taxon>
        <taxon>Eurotiales</taxon>
        <taxon>Aspergillaceae</taxon>
        <taxon>Penicillium</taxon>
    </lineage>
</organism>
<evidence type="ECO:0000313" key="1">
    <source>
        <dbReference type="EMBL" id="KAJ5240961.1"/>
    </source>
</evidence>
<dbReference type="Proteomes" id="UP001147733">
    <property type="component" value="Unassembled WGS sequence"/>
</dbReference>
<dbReference type="InterPro" id="IPR029063">
    <property type="entry name" value="SAM-dependent_MTases_sf"/>
</dbReference>
<sequence length="136" mass="15677">MQSAPTFISQNGYTCPVDHRNGIAQFAFKTEKTGFEYIESIPSLANDFHTSMGHTMGARQYWVDWYPVKSQILNRAMTDKPWFVDIGAGINLNILAFKRKYPHEGRIIWEDLPGLTKEFSDLDTGIEIVEYDFFTE</sequence>
<dbReference type="OrthoDB" id="1535081at2759"/>
<gene>
    <name evidence="1" type="ORF">N7469_002552</name>
</gene>
<dbReference type="RefSeq" id="XP_056503966.1">
    <property type="nucleotide sequence ID" value="XM_056641472.1"/>
</dbReference>
<proteinExistence type="predicted"/>
<accession>A0A9W9PAH9</accession>
<comment type="caution">
    <text evidence="1">The sequence shown here is derived from an EMBL/GenBank/DDBJ whole genome shotgun (WGS) entry which is preliminary data.</text>
</comment>
<dbReference type="Gene3D" id="3.40.50.150">
    <property type="entry name" value="Vaccinia Virus protein VP39"/>
    <property type="match status" value="1"/>
</dbReference>
<name>A0A9W9PAH9_PENCI</name>
<dbReference type="GeneID" id="81380639"/>